<dbReference type="RefSeq" id="WP_013175817.1">
    <property type="nucleotide sequence ID" value="NC_014220.1"/>
</dbReference>
<reference evidence="1 2" key="2">
    <citation type="journal article" date="2010" name="Stand. Genomic Sci.">
        <title>Complete genome sequence of Syntrophothermus lipocalidus type strain (TGB-C1).</title>
        <authorList>
            <person name="Djao O.D."/>
            <person name="Zhang X."/>
            <person name="Lucas S."/>
            <person name="Lapidus A."/>
            <person name="Del Rio T.G."/>
            <person name="Nolan M."/>
            <person name="Tice H."/>
            <person name="Cheng J.F."/>
            <person name="Han C."/>
            <person name="Tapia R."/>
            <person name="Goodwin L."/>
            <person name="Pitluck S."/>
            <person name="Liolios K."/>
            <person name="Ivanova N."/>
            <person name="Mavromatis K."/>
            <person name="Mikhailova N."/>
            <person name="Ovchinnikova G."/>
            <person name="Pati A."/>
            <person name="Brambilla E."/>
            <person name="Chen A."/>
            <person name="Palaniappan K."/>
            <person name="Land M."/>
            <person name="Hauser L."/>
            <person name="Chang Y.J."/>
            <person name="Jeffries C.D."/>
            <person name="Rohde M."/>
            <person name="Sikorski J."/>
            <person name="Spring S."/>
            <person name="Goker M."/>
            <person name="Detter J.C."/>
            <person name="Woyke T."/>
            <person name="Bristow J."/>
            <person name="Eisen J.A."/>
            <person name="Markowitz V."/>
            <person name="Hugenholtz P."/>
            <person name="Kyrpides N.C."/>
            <person name="Klenk H.P."/>
        </authorList>
    </citation>
    <scope>NUCLEOTIDE SEQUENCE [LARGE SCALE GENOMIC DNA]</scope>
    <source>
        <strain evidence="2">DSM 12680 / TGB-C1</strain>
    </source>
</reference>
<proteinExistence type="predicted"/>
<gene>
    <name evidence="1" type="ordered locus">Slip_1656</name>
</gene>
<evidence type="ECO:0000313" key="2">
    <source>
        <dbReference type="Proteomes" id="UP000000378"/>
    </source>
</evidence>
<reference evidence="2" key="1">
    <citation type="journal article" date="2010" name="Stand. Genomic Sci.">
        <title>Complete genome sequence of Syntrophothermus lipocalidus type strain (TGB-C1T).</title>
        <authorList>
            <consortium name="US DOE Joint Genome Institute (JGI-PGF)"/>
            <person name="Djao O."/>
            <person name="Zhang X."/>
            <person name="Lucas S."/>
            <person name="Lapidus A."/>
            <person name="Glavina Del Rio T."/>
            <person name="Nolan M."/>
            <person name="Tice H."/>
            <person name="Cheng J."/>
            <person name="Han C."/>
            <person name="Tapia R."/>
            <person name="Goodwin L."/>
            <person name="Pitluck S."/>
            <person name="Liolios K."/>
            <person name="Ivanova N."/>
            <person name="Mavromatis K."/>
            <person name="Mikhailova N."/>
            <person name="Ovchinnikova G."/>
            <person name="Pati A."/>
            <person name="Brambilla E."/>
            <person name="Chen A."/>
            <person name="Palaniappan K."/>
            <person name="Land M."/>
            <person name="Hauser L."/>
            <person name="Chang Y."/>
            <person name="Jeffries C."/>
            <person name="Rohde M."/>
            <person name="Sikorski J."/>
            <person name="Spring S."/>
            <person name="Goker M."/>
            <person name="Detter J."/>
            <person name="Woyke T."/>
            <person name="Bristow J."/>
            <person name="Eisen J."/>
            <person name="Markowitz V."/>
            <person name="Hugenholtz P."/>
            <person name="Kyrpides N."/>
            <person name="Klenk H."/>
        </authorList>
    </citation>
    <scope>NUCLEOTIDE SEQUENCE [LARGE SCALE GENOMIC DNA]</scope>
    <source>
        <strain evidence="2">DSM 12680 / TGB-C1</strain>
    </source>
</reference>
<keyword evidence="2" id="KW-1185">Reference proteome</keyword>
<dbReference type="Proteomes" id="UP000000378">
    <property type="component" value="Chromosome"/>
</dbReference>
<accession>D7CNY0</accession>
<dbReference type="AlphaFoldDB" id="D7CNY0"/>
<dbReference type="KEGG" id="slp:Slip_1656"/>
<protein>
    <submittedName>
        <fullName evidence="1">Uncharacterized protein</fullName>
    </submittedName>
</protein>
<dbReference type="EMBL" id="CP002048">
    <property type="protein sequence ID" value="ADI02415.1"/>
    <property type="molecule type" value="Genomic_DNA"/>
</dbReference>
<name>D7CNY0_SYNLT</name>
<dbReference type="HOGENOM" id="CLU_2604796_0_0_9"/>
<dbReference type="STRING" id="643648.Slip_1656"/>
<evidence type="ECO:0000313" key="1">
    <source>
        <dbReference type="EMBL" id="ADI02415.1"/>
    </source>
</evidence>
<sequence>MQLVIRFCLVLVIVFLCIEGLNVAAQGISAMTLEKEGPILAWSIGQKGEVVFTCLGENRSLETGEIRGVYRRLERVLSH</sequence>
<organism evidence="1 2">
    <name type="scientific">Syntrophothermus lipocalidus (strain DSM 12680 / TGB-C1)</name>
    <dbReference type="NCBI Taxonomy" id="643648"/>
    <lineage>
        <taxon>Bacteria</taxon>
        <taxon>Bacillati</taxon>
        <taxon>Bacillota</taxon>
        <taxon>Clostridia</taxon>
        <taxon>Eubacteriales</taxon>
        <taxon>Syntrophomonadaceae</taxon>
        <taxon>Syntrophothermus</taxon>
    </lineage>
</organism>